<gene>
    <name evidence="2" type="ORF">UFOVP361_66</name>
</gene>
<proteinExistence type="predicted"/>
<evidence type="ECO:0000313" key="2">
    <source>
        <dbReference type="EMBL" id="CAB5222266.1"/>
    </source>
</evidence>
<sequence>MTRDYDEEETTTETPTTETTRKPNANGDTPRASRIVRGGWTAVDAVKNADSPFAQRLRVTEEVQLIKFIDDEPYAAWRQHWIERTGQKSFTCLADLDERGCPLCEAGDRPSLRFAFNVALLTPGEASVNKSLEVGPRVIDQLKNFHNTPHTGPLTKHYWAISRTGKGATSATNLQVVRERDLVEWKCEPADEEISVFLKHSAYTADVISIPNRTDLVKIAAEEFGN</sequence>
<dbReference type="EMBL" id="LR798301">
    <property type="protein sequence ID" value="CAB5222266.1"/>
    <property type="molecule type" value="Genomic_DNA"/>
</dbReference>
<feature type="compositionally biased region" description="Acidic residues" evidence="1">
    <location>
        <begin position="1"/>
        <end position="11"/>
    </location>
</feature>
<accession>A0A6J7WW75</accession>
<name>A0A6J7WW75_9CAUD</name>
<evidence type="ECO:0000256" key="1">
    <source>
        <dbReference type="SAM" id="MobiDB-lite"/>
    </source>
</evidence>
<organism evidence="2">
    <name type="scientific">uncultured Caudovirales phage</name>
    <dbReference type="NCBI Taxonomy" id="2100421"/>
    <lineage>
        <taxon>Viruses</taxon>
        <taxon>Duplodnaviria</taxon>
        <taxon>Heunggongvirae</taxon>
        <taxon>Uroviricota</taxon>
        <taxon>Caudoviricetes</taxon>
        <taxon>Peduoviridae</taxon>
        <taxon>Maltschvirus</taxon>
        <taxon>Maltschvirus maltsch</taxon>
    </lineage>
</organism>
<feature type="region of interest" description="Disordered" evidence="1">
    <location>
        <begin position="1"/>
        <end position="32"/>
    </location>
</feature>
<evidence type="ECO:0008006" key="3">
    <source>
        <dbReference type="Google" id="ProtNLM"/>
    </source>
</evidence>
<reference evidence="2" key="1">
    <citation type="submission" date="2020-05" db="EMBL/GenBank/DDBJ databases">
        <authorList>
            <person name="Chiriac C."/>
            <person name="Salcher M."/>
            <person name="Ghai R."/>
            <person name="Kavagutti S V."/>
        </authorList>
    </citation>
    <scope>NUCLEOTIDE SEQUENCE</scope>
</reference>
<protein>
    <recommendedName>
        <fullName evidence="3">Bacteriophage T4 Gp32 single-stranded DNA-binding domain-containing protein</fullName>
    </recommendedName>
</protein>